<accession>K6WVM4</accession>
<dbReference type="AlphaFoldDB" id="K6WVM4"/>
<keyword evidence="1" id="KW-0812">Transmembrane</keyword>
<dbReference type="OrthoDB" id="4774049at2"/>
<evidence type="ECO:0000256" key="1">
    <source>
        <dbReference type="SAM" id="Phobius"/>
    </source>
</evidence>
<sequence>MRWAIAGTLQLLAVWAVGAVYVRLCLDASDSLPYTPATEYWYLFVAVTAFGGAITGSVLVVRRQMKRHRVRTK</sequence>
<evidence type="ECO:0000313" key="3">
    <source>
        <dbReference type="Proteomes" id="UP000008363"/>
    </source>
</evidence>
<keyword evidence="3" id="KW-1185">Reference proteome</keyword>
<feature type="transmembrane region" description="Helical" evidence="1">
    <location>
        <begin position="40"/>
        <end position="61"/>
    </location>
</feature>
<gene>
    <name evidence="2" type="ORF">GORHZ_111_00020</name>
</gene>
<dbReference type="RefSeq" id="WP_006333539.1">
    <property type="nucleotide sequence ID" value="NZ_BAHC01000111.1"/>
</dbReference>
<protein>
    <submittedName>
        <fullName evidence="2">Uncharacterized protein</fullName>
    </submittedName>
</protein>
<keyword evidence="1" id="KW-1133">Transmembrane helix</keyword>
<dbReference type="STRING" id="1108045.GORHZ_111_00020"/>
<comment type="caution">
    <text evidence="2">The sequence shown here is derived from an EMBL/GenBank/DDBJ whole genome shotgun (WGS) entry which is preliminary data.</text>
</comment>
<name>K6WVM4_9ACTN</name>
<dbReference type="Proteomes" id="UP000008363">
    <property type="component" value="Unassembled WGS sequence"/>
</dbReference>
<dbReference type="EMBL" id="BAHC01000111">
    <property type="protein sequence ID" value="GAB90609.1"/>
    <property type="molecule type" value="Genomic_DNA"/>
</dbReference>
<proteinExistence type="predicted"/>
<reference evidence="2 3" key="1">
    <citation type="submission" date="2012-08" db="EMBL/GenBank/DDBJ databases">
        <title>Whole genome shotgun sequence of Gordonia rhizosphera NBRC 16068.</title>
        <authorList>
            <person name="Takarada H."/>
            <person name="Isaki S."/>
            <person name="Hosoyama A."/>
            <person name="Tsuchikane K."/>
            <person name="Katsumata H."/>
            <person name="Baba S."/>
            <person name="Ohji S."/>
            <person name="Yamazaki S."/>
            <person name="Fujita N."/>
        </authorList>
    </citation>
    <scope>NUCLEOTIDE SEQUENCE [LARGE SCALE GENOMIC DNA]</scope>
    <source>
        <strain evidence="2 3">NBRC 16068</strain>
    </source>
</reference>
<organism evidence="2 3">
    <name type="scientific">Gordonia rhizosphera NBRC 16068</name>
    <dbReference type="NCBI Taxonomy" id="1108045"/>
    <lineage>
        <taxon>Bacteria</taxon>
        <taxon>Bacillati</taxon>
        <taxon>Actinomycetota</taxon>
        <taxon>Actinomycetes</taxon>
        <taxon>Mycobacteriales</taxon>
        <taxon>Gordoniaceae</taxon>
        <taxon>Gordonia</taxon>
    </lineage>
</organism>
<keyword evidence="1" id="KW-0472">Membrane</keyword>
<evidence type="ECO:0000313" key="2">
    <source>
        <dbReference type="EMBL" id="GAB90609.1"/>
    </source>
</evidence>